<protein>
    <submittedName>
        <fullName evidence="2">Uncharacterized conserved protein YbbK, DUF523 family</fullName>
    </submittedName>
</protein>
<dbReference type="EMBL" id="FMHY01000002">
    <property type="protein sequence ID" value="SCL54216.1"/>
    <property type="molecule type" value="Genomic_DNA"/>
</dbReference>
<evidence type="ECO:0000313" key="3">
    <source>
        <dbReference type="Proteomes" id="UP000199696"/>
    </source>
</evidence>
<proteinExistence type="predicted"/>
<dbReference type="Proteomes" id="UP000199696">
    <property type="component" value="Unassembled WGS sequence"/>
</dbReference>
<dbReference type="PANTHER" id="PTHR30087:SF1">
    <property type="entry name" value="HYPOTHETICAL CYTOSOLIC PROTEIN"/>
    <property type="match status" value="1"/>
</dbReference>
<dbReference type="STRING" id="227316.GA0070604_2948"/>
<gene>
    <name evidence="2" type="ORF">GA0070604_2948</name>
</gene>
<name>A0A1C6UJH1_9ACTN</name>
<feature type="compositionally biased region" description="Low complexity" evidence="1">
    <location>
        <begin position="160"/>
        <end position="170"/>
    </location>
</feature>
<dbReference type="AlphaFoldDB" id="A0A1C6UJH1"/>
<dbReference type="Pfam" id="PF04463">
    <property type="entry name" value="2-thiour_desulf"/>
    <property type="match status" value="1"/>
</dbReference>
<accession>A0A1C6UJH1</accession>
<organism evidence="2 3">
    <name type="scientific">Micromonospora eburnea</name>
    <dbReference type="NCBI Taxonomy" id="227316"/>
    <lineage>
        <taxon>Bacteria</taxon>
        <taxon>Bacillati</taxon>
        <taxon>Actinomycetota</taxon>
        <taxon>Actinomycetes</taxon>
        <taxon>Micromonosporales</taxon>
        <taxon>Micromonosporaceae</taxon>
        <taxon>Micromonospora</taxon>
    </lineage>
</organism>
<evidence type="ECO:0000313" key="2">
    <source>
        <dbReference type="EMBL" id="SCL54216.1"/>
    </source>
</evidence>
<sequence>MDREVVLVSACLAGQPCRYDSRARPDDSVVEEVRAGRALPACAEQLGGLPTPRPAAEIVGGDGHDVLDGEARVVTIDGEDVTGPFIAGAKIVADLAAEHGLTRAILQARSPSCGYGMIYDGTHTGELVEGDGVVAAMLKRQGVSITTIRGRSEAPRQRSSDTPSTSSSSL</sequence>
<dbReference type="InterPro" id="IPR007553">
    <property type="entry name" value="2-thiour_desulf"/>
</dbReference>
<dbReference type="PANTHER" id="PTHR30087">
    <property type="entry name" value="INNER MEMBRANE PROTEIN"/>
    <property type="match status" value="1"/>
</dbReference>
<evidence type="ECO:0000256" key="1">
    <source>
        <dbReference type="SAM" id="MobiDB-lite"/>
    </source>
</evidence>
<dbReference type="RefSeq" id="WP_091118450.1">
    <property type="nucleotide sequence ID" value="NZ_FMHY01000002.1"/>
</dbReference>
<feature type="region of interest" description="Disordered" evidence="1">
    <location>
        <begin position="148"/>
        <end position="170"/>
    </location>
</feature>
<feature type="compositionally biased region" description="Basic and acidic residues" evidence="1">
    <location>
        <begin position="150"/>
        <end position="159"/>
    </location>
</feature>
<dbReference type="OrthoDB" id="495783at2"/>
<reference evidence="3" key="1">
    <citation type="submission" date="2016-06" db="EMBL/GenBank/DDBJ databases">
        <authorList>
            <person name="Varghese N."/>
            <person name="Submissions Spin"/>
        </authorList>
    </citation>
    <scope>NUCLEOTIDE SEQUENCE [LARGE SCALE GENOMIC DNA]</scope>
    <source>
        <strain evidence="3">DSM 44814</strain>
    </source>
</reference>
<keyword evidence="3" id="KW-1185">Reference proteome</keyword>